<feature type="signal peptide" evidence="1">
    <location>
        <begin position="1"/>
        <end position="19"/>
    </location>
</feature>
<evidence type="ECO:0000313" key="2">
    <source>
        <dbReference type="EMBL" id="KAK0635027.1"/>
    </source>
</evidence>
<protein>
    <submittedName>
        <fullName evidence="2">Uncharacterized protein</fullName>
    </submittedName>
</protein>
<dbReference type="AlphaFoldDB" id="A0AA39XJ80"/>
<comment type="caution">
    <text evidence="2">The sequence shown here is derived from an EMBL/GenBank/DDBJ whole genome shotgun (WGS) entry which is preliminary data.</text>
</comment>
<gene>
    <name evidence="2" type="ORF">B0T17DRAFT_611956</name>
</gene>
<evidence type="ECO:0000256" key="1">
    <source>
        <dbReference type="SAM" id="SignalP"/>
    </source>
</evidence>
<organism evidence="2 3">
    <name type="scientific">Bombardia bombarda</name>
    <dbReference type="NCBI Taxonomy" id="252184"/>
    <lineage>
        <taxon>Eukaryota</taxon>
        <taxon>Fungi</taxon>
        <taxon>Dikarya</taxon>
        <taxon>Ascomycota</taxon>
        <taxon>Pezizomycotina</taxon>
        <taxon>Sordariomycetes</taxon>
        <taxon>Sordariomycetidae</taxon>
        <taxon>Sordariales</taxon>
        <taxon>Lasiosphaeriaceae</taxon>
        <taxon>Bombardia</taxon>
    </lineage>
</organism>
<dbReference type="Proteomes" id="UP001174934">
    <property type="component" value="Unassembled WGS sequence"/>
</dbReference>
<evidence type="ECO:0000313" key="3">
    <source>
        <dbReference type="Proteomes" id="UP001174934"/>
    </source>
</evidence>
<name>A0AA39XJ80_9PEZI</name>
<reference evidence="2" key="1">
    <citation type="submission" date="2023-06" db="EMBL/GenBank/DDBJ databases">
        <title>Genome-scale phylogeny and comparative genomics of the fungal order Sordariales.</title>
        <authorList>
            <consortium name="Lawrence Berkeley National Laboratory"/>
            <person name="Hensen N."/>
            <person name="Bonometti L."/>
            <person name="Westerberg I."/>
            <person name="Brannstrom I.O."/>
            <person name="Guillou S."/>
            <person name="Cros-Aarteil S."/>
            <person name="Calhoun S."/>
            <person name="Haridas S."/>
            <person name="Kuo A."/>
            <person name="Mondo S."/>
            <person name="Pangilinan J."/>
            <person name="Riley R."/>
            <person name="LaButti K."/>
            <person name="Andreopoulos B."/>
            <person name="Lipzen A."/>
            <person name="Chen C."/>
            <person name="Yanf M."/>
            <person name="Daum C."/>
            <person name="Ng V."/>
            <person name="Clum A."/>
            <person name="Steindorff A."/>
            <person name="Ohm R."/>
            <person name="Martin F."/>
            <person name="Silar P."/>
            <person name="Natvig D."/>
            <person name="Lalanne C."/>
            <person name="Gautier V."/>
            <person name="Ament-velasquez S.L."/>
            <person name="Kruys A."/>
            <person name="Hutchinson M.I."/>
            <person name="Powell A.J."/>
            <person name="Barry K."/>
            <person name="Miller A.N."/>
            <person name="Grigoriev I.V."/>
            <person name="Debuchy R."/>
            <person name="Gladieux P."/>
            <person name="Thoren M.H."/>
            <person name="Johannesson H."/>
        </authorList>
    </citation>
    <scope>NUCLEOTIDE SEQUENCE</scope>
    <source>
        <strain evidence="2">SMH3391-2</strain>
    </source>
</reference>
<feature type="chain" id="PRO_5041352744" evidence="1">
    <location>
        <begin position="20"/>
        <end position="78"/>
    </location>
</feature>
<accession>A0AA39XJ80</accession>
<keyword evidence="3" id="KW-1185">Reference proteome</keyword>
<sequence length="78" mass="8184">MQFAKYLAVAMAVAMPALALPTVNNRSLGARVEIAGRSYLIVNKAEADEEEGTILSRAVALLVISSLPKTAPSTNLSP</sequence>
<proteinExistence type="predicted"/>
<dbReference type="EMBL" id="JAULSR010000001">
    <property type="protein sequence ID" value="KAK0635027.1"/>
    <property type="molecule type" value="Genomic_DNA"/>
</dbReference>
<keyword evidence="1" id="KW-0732">Signal</keyword>